<dbReference type="Proteomes" id="UP000046393">
    <property type="component" value="Unplaced"/>
</dbReference>
<dbReference type="AlphaFoldDB" id="A0A0N5B132"/>
<dbReference type="GO" id="GO:0003700">
    <property type="term" value="F:DNA-binding transcription factor activity"/>
    <property type="evidence" value="ECO:0007669"/>
    <property type="project" value="TreeGrafter"/>
</dbReference>
<evidence type="ECO:0000256" key="3">
    <source>
        <dbReference type="ARBA" id="ARBA00023242"/>
    </source>
</evidence>
<evidence type="ECO:0000256" key="4">
    <source>
        <dbReference type="SAM" id="Coils"/>
    </source>
</evidence>
<dbReference type="GO" id="GO:0003677">
    <property type="term" value="F:DNA binding"/>
    <property type="evidence" value="ECO:0007669"/>
    <property type="project" value="UniProtKB-KW"/>
</dbReference>
<evidence type="ECO:0000313" key="8">
    <source>
        <dbReference type="WBParaSite" id="SMUV_0001098401-mRNA-1"/>
    </source>
</evidence>
<dbReference type="PANTHER" id="PTHR10328">
    <property type="entry name" value="PROTEIN MAX MYC-ASSOCIATED FACTOR X"/>
    <property type="match status" value="1"/>
</dbReference>
<dbReference type="Pfam" id="PF00010">
    <property type="entry name" value="HLH"/>
    <property type="match status" value="1"/>
</dbReference>
<feature type="domain" description="BHLH" evidence="6">
    <location>
        <begin position="25"/>
        <end position="76"/>
    </location>
</feature>
<organism evidence="7 8">
    <name type="scientific">Syphacia muris</name>
    <dbReference type="NCBI Taxonomy" id="451379"/>
    <lineage>
        <taxon>Eukaryota</taxon>
        <taxon>Metazoa</taxon>
        <taxon>Ecdysozoa</taxon>
        <taxon>Nematoda</taxon>
        <taxon>Chromadorea</taxon>
        <taxon>Rhabditida</taxon>
        <taxon>Spirurina</taxon>
        <taxon>Oxyuridomorpha</taxon>
        <taxon>Oxyuroidea</taxon>
        <taxon>Oxyuridae</taxon>
        <taxon>Syphacia</taxon>
    </lineage>
</organism>
<dbReference type="GO" id="GO:0045944">
    <property type="term" value="P:positive regulation of transcription by RNA polymerase II"/>
    <property type="evidence" value="ECO:0007669"/>
    <property type="project" value="TreeGrafter"/>
</dbReference>
<dbReference type="SMART" id="SM00353">
    <property type="entry name" value="HLH"/>
    <property type="match status" value="1"/>
</dbReference>
<evidence type="ECO:0000313" key="7">
    <source>
        <dbReference type="Proteomes" id="UP000046393"/>
    </source>
</evidence>
<evidence type="ECO:0000256" key="2">
    <source>
        <dbReference type="ARBA" id="ARBA00023125"/>
    </source>
</evidence>
<dbReference type="GO" id="GO:0090575">
    <property type="term" value="C:RNA polymerase II transcription regulator complex"/>
    <property type="evidence" value="ECO:0007669"/>
    <property type="project" value="TreeGrafter"/>
</dbReference>
<feature type="compositionally biased region" description="Basic and acidic residues" evidence="5">
    <location>
        <begin position="18"/>
        <end position="35"/>
    </location>
</feature>
<dbReference type="SUPFAM" id="SSF47459">
    <property type="entry name" value="HLH, helix-loop-helix DNA-binding domain"/>
    <property type="match status" value="1"/>
</dbReference>
<dbReference type="InterPro" id="IPR011598">
    <property type="entry name" value="bHLH_dom"/>
</dbReference>
<keyword evidence="7" id="KW-1185">Reference proteome</keyword>
<evidence type="ECO:0000256" key="1">
    <source>
        <dbReference type="ARBA" id="ARBA00007628"/>
    </source>
</evidence>
<keyword evidence="4" id="KW-0175">Coiled coil</keyword>
<feature type="region of interest" description="Disordered" evidence="5">
    <location>
        <begin position="15"/>
        <end position="39"/>
    </location>
</feature>
<dbReference type="GO" id="GO:0046983">
    <property type="term" value="F:protein dimerization activity"/>
    <property type="evidence" value="ECO:0007669"/>
    <property type="project" value="InterPro"/>
</dbReference>
<dbReference type="Gene3D" id="4.10.280.10">
    <property type="entry name" value="Helix-loop-helix DNA-binding domain"/>
    <property type="match status" value="1"/>
</dbReference>
<dbReference type="InterPro" id="IPR036638">
    <property type="entry name" value="HLH_DNA-bd_sf"/>
</dbReference>
<protein>
    <submittedName>
        <fullName evidence="8">BHLH domain-containing protein</fullName>
    </submittedName>
</protein>
<comment type="similarity">
    <text evidence="1">Belongs to the MAX family.</text>
</comment>
<dbReference type="PANTHER" id="PTHR10328:SF10">
    <property type="entry name" value="MAX-LIKE PROTEIN 1"/>
    <property type="match status" value="1"/>
</dbReference>
<evidence type="ECO:0000259" key="6">
    <source>
        <dbReference type="PROSITE" id="PS50888"/>
    </source>
</evidence>
<dbReference type="WBParaSite" id="SMUV_0001098401-mRNA-1">
    <property type="protein sequence ID" value="SMUV_0001098401-mRNA-1"/>
    <property type="gene ID" value="SMUV_0001098401"/>
</dbReference>
<sequence>MSDFDCSDAEEYSYSNDRILDPKRHARTQHNELERRRRNNIKDMYNALKDSIPGMKNERASRAVILKKAVELITSKKKNLDLGLSEIKNLENEYLELQKELATLESTSETSETTVNNYRIVSCF</sequence>
<reference evidence="8" key="1">
    <citation type="submission" date="2017-02" db="UniProtKB">
        <authorList>
            <consortium name="WormBaseParasite"/>
        </authorList>
    </citation>
    <scope>IDENTIFICATION</scope>
</reference>
<feature type="coiled-coil region" evidence="4">
    <location>
        <begin position="73"/>
        <end position="107"/>
    </location>
</feature>
<dbReference type="FunFam" id="4.10.280.10:FF:000019">
    <property type="entry name" value="Myc proto-oncogene protein"/>
    <property type="match status" value="1"/>
</dbReference>
<accession>A0A0N5B132</accession>
<dbReference type="PROSITE" id="PS50888">
    <property type="entry name" value="BHLH"/>
    <property type="match status" value="1"/>
</dbReference>
<name>A0A0N5B132_9BILA</name>
<keyword evidence="2" id="KW-0238">DNA-binding</keyword>
<keyword evidence="3" id="KW-0539">Nucleus</keyword>
<proteinExistence type="inferred from homology"/>
<dbReference type="STRING" id="451379.A0A0N5B132"/>
<evidence type="ECO:0000256" key="5">
    <source>
        <dbReference type="SAM" id="MobiDB-lite"/>
    </source>
</evidence>